<feature type="region of interest" description="Disordered" evidence="1">
    <location>
        <begin position="1"/>
        <end position="34"/>
    </location>
</feature>
<protein>
    <submittedName>
        <fullName evidence="2">Uncharacterized protein</fullName>
    </submittedName>
</protein>
<dbReference type="Proteomes" id="UP000037035">
    <property type="component" value="Unassembled WGS sequence"/>
</dbReference>
<evidence type="ECO:0000256" key="1">
    <source>
        <dbReference type="SAM" id="MobiDB-lite"/>
    </source>
</evidence>
<reference evidence="2 3" key="1">
    <citation type="submission" date="2015-08" db="EMBL/GenBank/DDBJ databases">
        <title>Next Generation Sequencing and Analysis of the Genome of Puccinia sorghi L Schw, the Causal Agent of Maize Common Rust.</title>
        <authorList>
            <person name="Rochi L."/>
            <person name="Burguener G."/>
            <person name="Darino M."/>
            <person name="Turjanski A."/>
            <person name="Kreff E."/>
            <person name="Dieguez M.J."/>
            <person name="Sacco F."/>
        </authorList>
    </citation>
    <scope>NUCLEOTIDE SEQUENCE [LARGE SCALE GENOMIC DNA]</scope>
    <source>
        <strain evidence="2 3">RO10H11247</strain>
    </source>
</reference>
<keyword evidence="3" id="KW-1185">Reference proteome</keyword>
<evidence type="ECO:0000313" key="3">
    <source>
        <dbReference type="Proteomes" id="UP000037035"/>
    </source>
</evidence>
<dbReference type="VEuPathDB" id="FungiDB:VP01_553g3"/>
<accession>A0A0L6ULB0</accession>
<gene>
    <name evidence="2" type="ORF">VP01_553g3</name>
</gene>
<name>A0A0L6ULB0_9BASI</name>
<evidence type="ECO:0000313" key="2">
    <source>
        <dbReference type="EMBL" id="KNZ48605.1"/>
    </source>
</evidence>
<proteinExistence type="predicted"/>
<dbReference type="AlphaFoldDB" id="A0A0L6ULB0"/>
<sequence length="322" mass="36349">MIKVFESAEAEDNPPVGETPGKSQRGLQDHNTNSKTIIQRTNTRFIGGWFPVCSNPIQFLTINLPNHLNQPLSTHYTLLTLSPKHSHGQPEFIILLIVLQQLLPSVASRFSSIYYNISLVFRVVSFLPLFFSQFGSSFFLKSQSVISVQPFKTDASVRDTALFRIITYTIQRESLQNSRFSNILISDLSWSSCIFSALNLNDLFCWPNCERNYNDPWEHGCNYNGTYFSRPKYPLWRGTLINFHKAICKLLHLGPCQTSSNEAKWGLRDKLSLLGTQQNLLKLCPSALANRKPNLANGQAPGPLNDQQMKSDITISSGETSK</sequence>
<comment type="caution">
    <text evidence="2">The sequence shown here is derived from an EMBL/GenBank/DDBJ whole genome shotgun (WGS) entry which is preliminary data.</text>
</comment>
<organism evidence="2 3">
    <name type="scientific">Puccinia sorghi</name>
    <dbReference type="NCBI Taxonomy" id="27349"/>
    <lineage>
        <taxon>Eukaryota</taxon>
        <taxon>Fungi</taxon>
        <taxon>Dikarya</taxon>
        <taxon>Basidiomycota</taxon>
        <taxon>Pucciniomycotina</taxon>
        <taxon>Pucciniomycetes</taxon>
        <taxon>Pucciniales</taxon>
        <taxon>Pucciniaceae</taxon>
        <taxon>Puccinia</taxon>
    </lineage>
</organism>
<feature type="compositionally biased region" description="Polar residues" evidence="1">
    <location>
        <begin position="305"/>
        <end position="322"/>
    </location>
</feature>
<feature type="region of interest" description="Disordered" evidence="1">
    <location>
        <begin position="295"/>
        <end position="322"/>
    </location>
</feature>
<dbReference type="EMBL" id="LAVV01010763">
    <property type="protein sequence ID" value="KNZ48605.1"/>
    <property type="molecule type" value="Genomic_DNA"/>
</dbReference>
<feature type="compositionally biased region" description="Polar residues" evidence="1">
    <location>
        <begin position="21"/>
        <end position="34"/>
    </location>
</feature>